<keyword evidence="1" id="KW-1133">Transmembrane helix</keyword>
<gene>
    <name evidence="2" type="ORF">BJA5080_05217</name>
</gene>
<name>A0A837C329_9BRAD</name>
<keyword evidence="1" id="KW-0812">Transmembrane</keyword>
<feature type="transmembrane region" description="Helical" evidence="1">
    <location>
        <begin position="41"/>
        <end position="62"/>
    </location>
</feature>
<evidence type="ECO:0008006" key="4">
    <source>
        <dbReference type="Google" id="ProtNLM"/>
    </source>
</evidence>
<sequence>MELAMQTALVIALSLHVLSSVFWAGSSFALARTGAAGGEQLVGPQLGAAMIAILTGGYLGHLVHSGSFGAAEQVLALGAVCALIAAGVQAATGPRALLSLRRGTSEATNVRSRIATAQRVAAALLAITALCMGAARYI</sequence>
<protein>
    <recommendedName>
        <fullName evidence="4">Copper resistance protein D domain-containing protein</fullName>
    </recommendedName>
</protein>
<evidence type="ECO:0000313" key="3">
    <source>
        <dbReference type="Proteomes" id="UP000024900"/>
    </source>
</evidence>
<reference evidence="2 3" key="1">
    <citation type="journal article" date="2014" name="BMC Genomics">
        <title>Comparative genomics of Bradyrhizobium japonicum CPAC 15 and Bradyrhizobium diazoefficiens CPAC 7: elite model strains for understanding symbiotic performance with soybean.</title>
        <authorList>
            <person name="Siqueira A.F."/>
            <person name="Ormeno-Orrillo E."/>
            <person name="Souza R.C."/>
            <person name="Rodrigues E.P."/>
            <person name="Almeida L.G."/>
            <person name="Barcellos F.G."/>
            <person name="Batista J.S."/>
            <person name="Nakatami A.S."/>
            <person name="Martinez-Romero E."/>
            <person name="Vasconcelos A.T."/>
            <person name="Hungria M."/>
        </authorList>
    </citation>
    <scope>NUCLEOTIDE SEQUENCE [LARGE SCALE GENOMIC DNA]</scope>
    <source>
        <strain evidence="2 3">SEMIA 5080</strain>
    </source>
</reference>
<proteinExistence type="predicted"/>
<accession>A0A837C329</accession>
<dbReference type="Proteomes" id="UP000024900">
    <property type="component" value="Unassembled WGS sequence"/>
</dbReference>
<dbReference type="EMBL" id="ADOU02000008">
    <property type="protein sequence ID" value="KGJ63421.1"/>
    <property type="molecule type" value="Genomic_DNA"/>
</dbReference>
<evidence type="ECO:0000313" key="2">
    <source>
        <dbReference type="EMBL" id="KGJ63421.1"/>
    </source>
</evidence>
<keyword evidence="1" id="KW-0472">Membrane</keyword>
<organism evidence="2 3">
    <name type="scientific">Bradyrhizobium diazoefficiens SEMIA 5080</name>
    <dbReference type="NCBI Taxonomy" id="754504"/>
    <lineage>
        <taxon>Bacteria</taxon>
        <taxon>Pseudomonadati</taxon>
        <taxon>Pseudomonadota</taxon>
        <taxon>Alphaproteobacteria</taxon>
        <taxon>Hyphomicrobiales</taxon>
        <taxon>Nitrobacteraceae</taxon>
        <taxon>Bradyrhizobium</taxon>
    </lineage>
</organism>
<dbReference type="AlphaFoldDB" id="A0A837C329"/>
<evidence type="ECO:0000256" key="1">
    <source>
        <dbReference type="SAM" id="Phobius"/>
    </source>
</evidence>
<comment type="caution">
    <text evidence="2">The sequence shown here is derived from an EMBL/GenBank/DDBJ whole genome shotgun (WGS) entry which is preliminary data.</text>
</comment>
<feature type="transmembrane region" description="Helical" evidence="1">
    <location>
        <begin position="74"/>
        <end position="97"/>
    </location>
</feature>